<name>A0ABV8ALP5_9FLAO</name>
<dbReference type="RefSeq" id="WP_386102362.1">
    <property type="nucleotide sequence ID" value="NZ_JBHSAT010000023.1"/>
</dbReference>
<keyword evidence="1" id="KW-0812">Transmembrane</keyword>
<evidence type="ECO:0000313" key="2">
    <source>
        <dbReference type="EMBL" id="MFC3878289.1"/>
    </source>
</evidence>
<keyword evidence="3" id="KW-1185">Reference proteome</keyword>
<sequence length="134" mass="15011">MAPEKKKLDDFVDRLMKNDGLEKPSDAFMDNLMAKIEAQPAKSATVYKPLISKPVWALVFTAVLGIVAYTILNDSSGDSQILNALDVSQYSFNPFKNFNLEFSQTIMYSAVLFALMVGVQVGVLKNYFNNRLNF</sequence>
<comment type="caution">
    <text evidence="2">The sequence shown here is derived from an EMBL/GenBank/DDBJ whole genome shotgun (WGS) entry which is preliminary data.</text>
</comment>
<keyword evidence="1" id="KW-1133">Transmembrane helix</keyword>
<evidence type="ECO:0000256" key="1">
    <source>
        <dbReference type="SAM" id="Phobius"/>
    </source>
</evidence>
<proteinExistence type="predicted"/>
<feature type="transmembrane region" description="Helical" evidence="1">
    <location>
        <begin position="106"/>
        <end position="128"/>
    </location>
</feature>
<gene>
    <name evidence="2" type="ORF">ACFOSX_13700</name>
</gene>
<evidence type="ECO:0000313" key="3">
    <source>
        <dbReference type="Proteomes" id="UP001595812"/>
    </source>
</evidence>
<dbReference type="EMBL" id="JBHSAT010000023">
    <property type="protein sequence ID" value="MFC3878289.1"/>
    <property type="molecule type" value="Genomic_DNA"/>
</dbReference>
<accession>A0ABV8ALP5</accession>
<keyword evidence="1" id="KW-0472">Membrane</keyword>
<feature type="transmembrane region" description="Helical" evidence="1">
    <location>
        <begin position="55"/>
        <end position="72"/>
    </location>
</feature>
<protein>
    <submittedName>
        <fullName evidence="2">Uncharacterized protein</fullName>
    </submittedName>
</protein>
<dbReference type="Proteomes" id="UP001595812">
    <property type="component" value="Unassembled WGS sequence"/>
</dbReference>
<reference evidence="3" key="1">
    <citation type="journal article" date="2019" name="Int. J. Syst. Evol. Microbiol.">
        <title>The Global Catalogue of Microorganisms (GCM) 10K type strain sequencing project: providing services to taxonomists for standard genome sequencing and annotation.</title>
        <authorList>
            <consortium name="The Broad Institute Genomics Platform"/>
            <consortium name="The Broad Institute Genome Sequencing Center for Infectious Disease"/>
            <person name="Wu L."/>
            <person name="Ma J."/>
        </authorList>
    </citation>
    <scope>NUCLEOTIDE SEQUENCE [LARGE SCALE GENOMIC DNA]</scope>
    <source>
        <strain evidence="3">CECT 8979</strain>
    </source>
</reference>
<organism evidence="2 3">
    <name type="scientific">Winogradskyella maritima</name>
    <dbReference type="NCBI Taxonomy" id="1517766"/>
    <lineage>
        <taxon>Bacteria</taxon>
        <taxon>Pseudomonadati</taxon>
        <taxon>Bacteroidota</taxon>
        <taxon>Flavobacteriia</taxon>
        <taxon>Flavobacteriales</taxon>
        <taxon>Flavobacteriaceae</taxon>
        <taxon>Winogradskyella</taxon>
    </lineage>
</organism>